<protein>
    <submittedName>
        <fullName evidence="3">11469_t:CDS:1</fullName>
    </submittedName>
</protein>
<evidence type="ECO:0000256" key="1">
    <source>
        <dbReference type="SAM" id="MobiDB-lite"/>
    </source>
</evidence>
<dbReference type="SMART" id="SM00066">
    <property type="entry name" value="GAL4"/>
    <property type="match status" value="1"/>
</dbReference>
<accession>A0ABN7V1V5</accession>
<dbReference type="PROSITE" id="PS50048">
    <property type="entry name" value="ZN2_CY6_FUNGAL_2"/>
    <property type="match status" value="1"/>
</dbReference>
<comment type="caution">
    <text evidence="3">The sequence shown here is derived from an EMBL/GenBank/DDBJ whole genome shotgun (WGS) entry which is preliminary data.</text>
</comment>
<dbReference type="InterPro" id="IPR001138">
    <property type="entry name" value="Zn2Cys6_DnaBD"/>
</dbReference>
<dbReference type="Gene3D" id="4.10.240.10">
    <property type="entry name" value="Zn(2)-C6 fungal-type DNA-binding domain"/>
    <property type="match status" value="1"/>
</dbReference>
<dbReference type="Proteomes" id="UP000789901">
    <property type="component" value="Unassembled WGS sequence"/>
</dbReference>
<dbReference type="CDD" id="cd00067">
    <property type="entry name" value="GAL4"/>
    <property type="match status" value="1"/>
</dbReference>
<dbReference type="Pfam" id="PF00172">
    <property type="entry name" value="Zn_clus"/>
    <property type="match status" value="1"/>
</dbReference>
<reference evidence="3 4" key="1">
    <citation type="submission" date="2021-06" db="EMBL/GenBank/DDBJ databases">
        <authorList>
            <person name="Kallberg Y."/>
            <person name="Tangrot J."/>
            <person name="Rosling A."/>
        </authorList>
    </citation>
    <scope>NUCLEOTIDE SEQUENCE [LARGE SCALE GENOMIC DNA]</scope>
    <source>
        <strain evidence="3 4">120-4 pot B 10/14</strain>
    </source>
</reference>
<evidence type="ECO:0000313" key="4">
    <source>
        <dbReference type="Proteomes" id="UP000789901"/>
    </source>
</evidence>
<organism evidence="3 4">
    <name type="scientific">Gigaspora margarita</name>
    <dbReference type="NCBI Taxonomy" id="4874"/>
    <lineage>
        <taxon>Eukaryota</taxon>
        <taxon>Fungi</taxon>
        <taxon>Fungi incertae sedis</taxon>
        <taxon>Mucoromycota</taxon>
        <taxon>Glomeromycotina</taxon>
        <taxon>Glomeromycetes</taxon>
        <taxon>Diversisporales</taxon>
        <taxon>Gigasporaceae</taxon>
        <taxon>Gigaspora</taxon>
    </lineage>
</organism>
<sequence length="265" mass="31255">MPKPRKTTRKNVTSTCERCRDKKIKCSGHLGPKPCNSCKKLNISADKCIFQPPKRRGPKKVVKNEVIKVGKNDSDDPPESFTDNNEFDAYLQFDDQNFFSSQATETMPPTQDYMFSTQDNSMHPTQDNIVFDLTTKYINLAAVTPYHLLPPSQVPPRREALEVTNSVTSANELAKQCPIFYRFQFQRNKRDQLDQRNRRDQLDKRNRRDQLDQRNRRDQLDQRNRRDQLYQRNKRDQLGQRNKRDQLDQRNIAWISFLGGLLNEF</sequence>
<feature type="domain" description="Zn(2)-C6 fungal-type" evidence="2">
    <location>
        <begin position="15"/>
        <end position="50"/>
    </location>
</feature>
<dbReference type="InterPro" id="IPR036864">
    <property type="entry name" value="Zn2-C6_fun-type_DNA-bd_sf"/>
</dbReference>
<dbReference type="EMBL" id="CAJVQB010008462">
    <property type="protein sequence ID" value="CAG8719203.1"/>
    <property type="molecule type" value="Genomic_DNA"/>
</dbReference>
<feature type="region of interest" description="Disordered" evidence="1">
    <location>
        <begin position="191"/>
        <end position="244"/>
    </location>
</feature>
<evidence type="ECO:0000313" key="3">
    <source>
        <dbReference type="EMBL" id="CAG8719203.1"/>
    </source>
</evidence>
<evidence type="ECO:0000259" key="2">
    <source>
        <dbReference type="PROSITE" id="PS50048"/>
    </source>
</evidence>
<keyword evidence="4" id="KW-1185">Reference proteome</keyword>
<dbReference type="SUPFAM" id="SSF57701">
    <property type="entry name" value="Zn2/Cys6 DNA-binding domain"/>
    <property type="match status" value="1"/>
</dbReference>
<proteinExistence type="predicted"/>
<gene>
    <name evidence="3" type="ORF">GMARGA_LOCUS13379</name>
</gene>
<name>A0ABN7V1V5_GIGMA</name>